<reference evidence="3 4" key="1">
    <citation type="submission" date="2018-09" db="EMBL/GenBank/DDBJ databases">
        <title>Genomic Encyclopedia of Archaeal and Bacterial Type Strains, Phase II (KMG-II): from individual species to whole genera.</title>
        <authorList>
            <person name="Goeker M."/>
        </authorList>
    </citation>
    <scope>NUCLEOTIDE SEQUENCE [LARGE SCALE GENOMIC DNA]</scope>
    <source>
        <strain evidence="3 4">DSM 13151</strain>
    </source>
</reference>
<dbReference type="GO" id="GO:0004175">
    <property type="term" value="F:endopeptidase activity"/>
    <property type="evidence" value="ECO:0007669"/>
    <property type="project" value="UniProtKB-ARBA"/>
</dbReference>
<dbReference type="PANTHER" id="PTHR36435">
    <property type="entry name" value="SLR1288 PROTEIN"/>
    <property type="match status" value="1"/>
</dbReference>
<name>A0A419WEF3_9EURY</name>
<feature type="transmembrane region" description="Helical" evidence="1">
    <location>
        <begin position="12"/>
        <end position="35"/>
    </location>
</feature>
<keyword evidence="4" id="KW-1185">Reference proteome</keyword>
<evidence type="ECO:0000256" key="1">
    <source>
        <dbReference type="SAM" id="Phobius"/>
    </source>
</evidence>
<evidence type="ECO:0000259" key="2">
    <source>
        <dbReference type="Pfam" id="PF02517"/>
    </source>
</evidence>
<keyword evidence="1" id="KW-0472">Membrane</keyword>
<dbReference type="OrthoDB" id="275779at2157"/>
<dbReference type="EMBL" id="RAPO01000003">
    <property type="protein sequence ID" value="RKD93874.1"/>
    <property type="molecule type" value="Genomic_DNA"/>
</dbReference>
<dbReference type="Pfam" id="PF02517">
    <property type="entry name" value="Rce1-like"/>
    <property type="match status" value="1"/>
</dbReference>
<feature type="transmembrane region" description="Helical" evidence="1">
    <location>
        <begin position="200"/>
        <end position="220"/>
    </location>
</feature>
<feature type="domain" description="CAAX prenyl protease 2/Lysostaphin resistance protein A-like" evidence="2">
    <location>
        <begin position="141"/>
        <end position="239"/>
    </location>
</feature>
<evidence type="ECO:0000313" key="4">
    <source>
        <dbReference type="Proteomes" id="UP000283805"/>
    </source>
</evidence>
<dbReference type="PANTHER" id="PTHR36435:SF1">
    <property type="entry name" value="CAAX AMINO TERMINAL PROTEASE FAMILY PROTEIN"/>
    <property type="match status" value="1"/>
</dbReference>
<dbReference type="RefSeq" id="WP_120245859.1">
    <property type="nucleotide sequence ID" value="NZ_RAPO01000003.1"/>
</dbReference>
<dbReference type="AlphaFoldDB" id="A0A419WEF3"/>
<feature type="transmembrane region" description="Helical" evidence="1">
    <location>
        <begin position="141"/>
        <end position="160"/>
    </location>
</feature>
<protein>
    <recommendedName>
        <fullName evidence="2">CAAX prenyl protease 2/Lysostaphin resistance protein A-like domain-containing protein</fullName>
    </recommendedName>
</protein>
<feature type="transmembrane region" description="Helical" evidence="1">
    <location>
        <begin position="99"/>
        <end position="121"/>
    </location>
</feature>
<organism evidence="3 4">
    <name type="scientific">Halopiger aswanensis</name>
    <dbReference type="NCBI Taxonomy" id="148449"/>
    <lineage>
        <taxon>Archaea</taxon>
        <taxon>Methanobacteriati</taxon>
        <taxon>Methanobacteriota</taxon>
        <taxon>Stenosarchaea group</taxon>
        <taxon>Halobacteria</taxon>
        <taxon>Halobacteriales</taxon>
        <taxon>Natrialbaceae</taxon>
        <taxon>Halopiger</taxon>
    </lineage>
</organism>
<keyword evidence="1" id="KW-0812">Transmembrane</keyword>
<sequence length="275" mass="29769">METPARDRRDDAPLRSTLVAIGLTIFGVLVAPNVTTLPAFLLDPALIEGPAEASIAGRTALLTLNFVGMFLAGAIYLVVTDRGWSYVDLRMPSKRGWMYVGAGIASMIAFYILVNIVVTVLSLPSAENEVMRYIEDDQTMVLIMIGIVFFFNAPAEEFLFRNIVQKRLYDAFSRTQAIVIASAIFALIHFASYAVSSDSLLATTVPIVTVFGGALIFGYLYAKSENLLVPIAAHATFNGIQFALFYIALEYELEEAAPTGEAAAAALEVVPALPL</sequence>
<dbReference type="InterPro" id="IPR003675">
    <property type="entry name" value="Rce1/LyrA-like_dom"/>
</dbReference>
<feature type="transmembrane region" description="Helical" evidence="1">
    <location>
        <begin position="227"/>
        <end position="249"/>
    </location>
</feature>
<dbReference type="GO" id="GO:0080120">
    <property type="term" value="P:CAAX-box protein maturation"/>
    <property type="evidence" value="ECO:0007669"/>
    <property type="project" value="UniProtKB-ARBA"/>
</dbReference>
<dbReference type="InterPro" id="IPR052710">
    <property type="entry name" value="CAAX_protease"/>
</dbReference>
<evidence type="ECO:0000313" key="3">
    <source>
        <dbReference type="EMBL" id="RKD93874.1"/>
    </source>
</evidence>
<keyword evidence="1" id="KW-1133">Transmembrane helix</keyword>
<gene>
    <name evidence="3" type="ORF">ATJ93_3509</name>
</gene>
<accession>A0A419WEF3</accession>
<comment type="caution">
    <text evidence="3">The sequence shown here is derived from an EMBL/GenBank/DDBJ whole genome shotgun (WGS) entry which is preliminary data.</text>
</comment>
<proteinExistence type="predicted"/>
<dbReference type="Proteomes" id="UP000283805">
    <property type="component" value="Unassembled WGS sequence"/>
</dbReference>
<feature type="transmembrane region" description="Helical" evidence="1">
    <location>
        <begin position="172"/>
        <end position="194"/>
    </location>
</feature>
<feature type="transmembrane region" description="Helical" evidence="1">
    <location>
        <begin position="55"/>
        <end position="79"/>
    </location>
</feature>